<evidence type="ECO:0000256" key="4">
    <source>
        <dbReference type="ARBA" id="ARBA00022723"/>
    </source>
</evidence>
<dbReference type="Proteomes" id="UP000695562">
    <property type="component" value="Unassembled WGS sequence"/>
</dbReference>
<dbReference type="InterPro" id="IPR001841">
    <property type="entry name" value="Znf_RING"/>
</dbReference>
<keyword evidence="6" id="KW-0862">Zinc</keyword>
<protein>
    <recommendedName>
        <fullName evidence="12">RING-type domain-containing protein</fullName>
    </recommendedName>
</protein>
<accession>A0A8J4PXB2</accession>
<dbReference type="AlphaFoldDB" id="A0A8J4PXB2"/>
<feature type="compositionally biased region" description="Basic and acidic residues" evidence="10">
    <location>
        <begin position="299"/>
        <end position="309"/>
    </location>
</feature>
<dbReference type="InterPro" id="IPR058730">
    <property type="entry name" value="U-box_ZFPL1-like"/>
</dbReference>
<evidence type="ECO:0000313" key="14">
    <source>
        <dbReference type="Proteomes" id="UP000695562"/>
    </source>
</evidence>
<evidence type="ECO:0000256" key="2">
    <source>
        <dbReference type="ARBA" id="ARBA00005561"/>
    </source>
</evidence>
<evidence type="ECO:0000256" key="9">
    <source>
        <dbReference type="PROSITE-ProRule" id="PRU00175"/>
    </source>
</evidence>
<reference evidence="13" key="1">
    <citation type="submission" date="2020-01" db="EMBL/GenBank/DDBJ databases">
        <title>Development of genomics and gene disruption for Polysphondylium violaceum indicates a role for the polyketide synthase stlB in stalk morphogenesis.</title>
        <authorList>
            <person name="Narita B."/>
            <person name="Kawabe Y."/>
            <person name="Kin K."/>
            <person name="Saito T."/>
            <person name="Gibbs R."/>
            <person name="Kuspa A."/>
            <person name="Muzny D."/>
            <person name="Queller D."/>
            <person name="Richards S."/>
            <person name="Strassman J."/>
            <person name="Sucgang R."/>
            <person name="Worley K."/>
            <person name="Schaap P."/>
        </authorList>
    </citation>
    <scope>NUCLEOTIDE SEQUENCE</scope>
    <source>
        <strain evidence="13">QSvi11</strain>
    </source>
</reference>
<gene>
    <name evidence="13" type="ORF">CYY_007448</name>
</gene>
<dbReference type="Pfam" id="PF25993">
    <property type="entry name" value="zf-B_box_ZFPL1"/>
    <property type="match status" value="1"/>
</dbReference>
<feature type="region of interest" description="Disordered" evidence="10">
    <location>
        <begin position="287"/>
        <end position="309"/>
    </location>
</feature>
<dbReference type="EMBL" id="AJWJ01000398">
    <property type="protein sequence ID" value="KAF2071231.1"/>
    <property type="molecule type" value="Genomic_DNA"/>
</dbReference>
<evidence type="ECO:0000256" key="6">
    <source>
        <dbReference type="ARBA" id="ARBA00022833"/>
    </source>
</evidence>
<dbReference type="InterPro" id="IPR058731">
    <property type="entry name" value="Znf-B_box_ZFPL1-like"/>
</dbReference>
<evidence type="ECO:0000256" key="5">
    <source>
        <dbReference type="ARBA" id="ARBA00022771"/>
    </source>
</evidence>
<feature type="transmembrane region" description="Helical" evidence="11">
    <location>
        <begin position="263"/>
        <end position="280"/>
    </location>
</feature>
<evidence type="ECO:0000256" key="10">
    <source>
        <dbReference type="SAM" id="MobiDB-lite"/>
    </source>
</evidence>
<evidence type="ECO:0000256" key="3">
    <source>
        <dbReference type="ARBA" id="ARBA00022692"/>
    </source>
</evidence>
<name>A0A8J4PXB2_9MYCE</name>
<dbReference type="OrthoDB" id="1916590at2759"/>
<keyword evidence="5 9" id="KW-0863">Zinc-finger</keyword>
<keyword evidence="4" id="KW-0479">Metal-binding</keyword>
<dbReference type="PANTHER" id="PTHR12981">
    <property type="entry name" value="ZINC FINGER PROTEIN-LIKE 1"/>
    <property type="match status" value="1"/>
</dbReference>
<dbReference type="GO" id="GO:0016020">
    <property type="term" value="C:membrane"/>
    <property type="evidence" value="ECO:0007669"/>
    <property type="project" value="UniProtKB-SubCell"/>
</dbReference>
<keyword evidence="3 11" id="KW-0812">Transmembrane</keyword>
<evidence type="ECO:0000256" key="11">
    <source>
        <dbReference type="SAM" id="Phobius"/>
    </source>
</evidence>
<comment type="subcellular location">
    <subcellularLocation>
        <location evidence="1">Membrane</location>
        <topology evidence="1">Single-pass membrane protein</topology>
    </subcellularLocation>
</comment>
<keyword evidence="7 11" id="KW-1133">Transmembrane helix</keyword>
<comment type="caution">
    <text evidence="13">The sequence shown here is derived from an EMBL/GenBank/DDBJ whole genome shotgun (WGS) entry which is preliminary data.</text>
</comment>
<feature type="domain" description="RING-type" evidence="12">
    <location>
        <begin position="52"/>
        <end position="102"/>
    </location>
</feature>
<evidence type="ECO:0000259" key="12">
    <source>
        <dbReference type="PROSITE" id="PS50089"/>
    </source>
</evidence>
<organism evidence="13 14">
    <name type="scientific">Polysphondylium violaceum</name>
    <dbReference type="NCBI Taxonomy" id="133409"/>
    <lineage>
        <taxon>Eukaryota</taxon>
        <taxon>Amoebozoa</taxon>
        <taxon>Evosea</taxon>
        <taxon>Eumycetozoa</taxon>
        <taxon>Dictyostelia</taxon>
        <taxon>Dictyosteliales</taxon>
        <taxon>Dictyosteliaceae</taxon>
        <taxon>Polysphondylium</taxon>
    </lineage>
</organism>
<dbReference type="Pfam" id="PF25998">
    <property type="entry name" value="U-box_ZFPL1"/>
    <property type="match status" value="1"/>
</dbReference>
<evidence type="ECO:0000256" key="8">
    <source>
        <dbReference type="ARBA" id="ARBA00023136"/>
    </source>
</evidence>
<dbReference type="InterPro" id="IPR013083">
    <property type="entry name" value="Znf_RING/FYVE/PHD"/>
</dbReference>
<dbReference type="SUPFAM" id="SSF57850">
    <property type="entry name" value="RING/U-box"/>
    <property type="match status" value="1"/>
</dbReference>
<dbReference type="InterPro" id="IPR039043">
    <property type="entry name" value="ZFPL1"/>
</dbReference>
<comment type="similarity">
    <text evidence="2">Belongs to the ZFPL1 family.</text>
</comment>
<evidence type="ECO:0000256" key="7">
    <source>
        <dbReference type="ARBA" id="ARBA00022989"/>
    </source>
</evidence>
<keyword evidence="8 11" id="KW-0472">Membrane</keyword>
<dbReference type="GO" id="GO:0005794">
    <property type="term" value="C:Golgi apparatus"/>
    <property type="evidence" value="ECO:0007669"/>
    <property type="project" value="TreeGrafter"/>
</dbReference>
<dbReference type="PROSITE" id="PS50089">
    <property type="entry name" value="ZF_RING_2"/>
    <property type="match status" value="1"/>
</dbReference>
<dbReference type="GO" id="GO:0008270">
    <property type="term" value="F:zinc ion binding"/>
    <property type="evidence" value="ECO:0007669"/>
    <property type="project" value="UniProtKB-KW"/>
</dbReference>
<keyword evidence="14" id="KW-1185">Reference proteome</keyword>
<dbReference type="Gene3D" id="3.30.40.10">
    <property type="entry name" value="Zinc/RING finger domain, C3HC4 (zinc finger)"/>
    <property type="match status" value="1"/>
</dbReference>
<evidence type="ECO:0000313" key="13">
    <source>
        <dbReference type="EMBL" id="KAF2071231.1"/>
    </source>
</evidence>
<proteinExistence type="inferred from homology"/>
<evidence type="ECO:0000256" key="1">
    <source>
        <dbReference type="ARBA" id="ARBA00004167"/>
    </source>
</evidence>
<dbReference type="PANTHER" id="PTHR12981:SF0">
    <property type="entry name" value="ZINC FINGER PROTEIN-LIKE 1"/>
    <property type="match status" value="1"/>
</dbReference>
<sequence length="309" mass="34900">MGICKCKKRSDDFCFQHKKFICDHCIVTDHPVCYIRSYIDWLTDSEFEESLCGVCKGNLANDSENSIRLCCYHLYHPECIDVYAATLPDSTSMFGYPCPKCNAPILPESNNESTLANTIRTKFSMSMWAENILNPDGTKFIKTNHNTNNNNSTAYYHGGNNTTNGGATASLSPSDSFYTNHEIKSNSPIHPSLLEETPPLAHLNSNPFGMASSRKPHPEDTIIQLNTKYDSTSKTYDEDYNDKYNKKQPLSFYITRLKEARPIYLIILVLITILFLYLVFKMKSTNSDSNQGGGTNKSPVDEPARFNEE</sequence>